<organism evidence="2 3">
    <name type="scientific">Convivina intestini</name>
    <dbReference type="NCBI Taxonomy" id="1505726"/>
    <lineage>
        <taxon>Bacteria</taxon>
        <taxon>Bacillati</taxon>
        <taxon>Bacillota</taxon>
        <taxon>Bacilli</taxon>
        <taxon>Lactobacillales</taxon>
        <taxon>Lactobacillaceae</taxon>
        <taxon>Convivina</taxon>
    </lineage>
</organism>
<keyword evidence="1" id="KW-0472">Membrane</keyword>
<reference evidence="2 3" key="1">
    <citation type="submission" date="2018-04" db="EMBL/GenBank/DDBJ databases">
        <title>Genomic Encyclopedia of Type Strains, Phase IV (KMG-IV): sequencing the most valuable type-strain genomes for metagenomic binning, comparative biology and taxonomic classification.</title>
        <authorList>
            <person name="Goeker M."/>
        </authorList>
    </citation>
    <scope>NUCLEOTIDE SEQUENCE [LARGE SCALE GENOMIC DNA]</scope>
    <source>
        <strain evidence="2 3">DSM 28795</strain>
    </source>
</reference>
<name>A0A2U1D681_9LACO</name>
<dbReference type="EMBL" id="QEKT01000008">
    <property type="protein sequence ID" value="PVY83184.1"/>
    <property type="molecule type" value="Genomic_DNA"/>
</dbReference>
<evidence type="ECO:0000313" key="2">
    <source>
        <dbReference type="EMBL" id="PVY83184.1"/>
    </source>
</evidence>
<feature type="transmembrane region" description="Helical" evidence="1">
    <location>
        <begin position="49"/>
        <end position="73"/>
    </location>
</feature>
<evidence type="ECO:0000313" key="3">
    <source>
        <dbReference type="Proteomes" id="UP000245433"/>
    </source>
</evidence>
<sequence length="147" mass="17046">MKYVRMIRFGVITGVFIGFMSALLFSWLYQSDVFQPSSPKFVAHISDNLTAVTISAVIWALMGIVFSTAQMIFEVESWSITKQTVLHFITTYTGYTILAILAGWFPLNFWYLLQYSLIFVVVYIIIWSISMYIARRNVRELNQELSK</sequence>
<feature type="transmembrane region" description="Helical" evidence="1">
    <location>
        <begin position="85"/>
        <end position="105"/>
    </location>
</feature>
<dbReference type="RefSeq" id="WP_089939272.1">
    <property type="nucleotide sequence ID" value="NZ_CAKOEX010000008.1"/>
</dbReference>
<evidence type="ECO:0008006" key="4">
    <source>
        <dbReference type="Google" id="ProtNLM"/>
    </source>
</evidence>
<gene>
    <name evidence="2" type="ORF">C7384_10861</name>
</gene>
<dbReference type="Proteomes" id="UP000245433">
    <property type="component" value="Unassembled WGS sequence"/>
</dbReference>
<protein>
    <recommendedName>
        <fullName evidence="4">DUF3021 family protein</fullName>
    </recommendedName>
</protein>
<dbReference type="OrthoDB" id="1698302at2"/>
<evidence type="ECO:0000256" key="1">
    <source>
        <dbReference type="SAM" id="Phobius"/>
    </source>
</evidence>
<keyword evidence="3" id="KW-1185">Reference proteome</keyword>
<proteinExistence type="predicted"/>
<dbReference type="Pfam" id="PF11457">
    <property type="entry name" value="DUF3021"/>
    <property type="match status" value="1"/>
</dbReference>
<comment type="caution">
    <text evidence="2">The sequence shown here is derived from an EMBL/GenBank/DDBJ whole genome shotgun (WGS) entry which is preliminary data.</text>
</comment>
<accession>A0A2U1D681</accession>
<feature type="transmembrane region" description="Helical" evidence="1">
    <location>
        <begin position="111"/>
        <end position="134"/>
    </location>
</feature>
<dbReference type="AlphaFoldDB" id="A0A2U1D681"/>
<dbReference type="InterPro" id="IPR021560">
    <property type="entry name" value="DUF3021"/>
</dbReference>
<feature type="transmembrane region" description="Helical" evidence="1">
    <location>
        <begin position="7"/>
        <end position="29"/>
    </location>
</feature>
<keyword evidence="1" id="KW-1133">Transmembrane helix</keyword>
<keyword evidence="1" id="KW-0812">Transmembrane</keyword>